<dbReference type="Pfam" id="PF00857">
    <property type="entry name" value="Isochorismatase"/>
    <property type="match status" value="1"/>
</dbReference>
<reference evidence="2 3" key="1">
    <citation type="submission" date="2023-11" db="EMBL/GenBank/DDBJ databases">
        <title>Draft genome of Azohydromonas lata strain H1 (DSM1123), a polyhydroxyalkanoate producer.</title>
        <authorList>
            <person name="Traversa D."/>
            <person name="D'Addabbo P."/>
            <person name="Pazzani C."/>
            <person name="Manzari C."/>
            <person name="Chiara M."/>
            <person name="Scrascia M."/>
        </authorList>
    </citation>
    <scope>NUCLEOTIDE SEQUENCE [LARGE SCALE GENOMIC DNA]</scope>
    <source>
        <strain evidence="2 3">H1</strain>
    </source>
</reference>
<dbReference type="InterPro" id="IPR000868">
    <property type="entry name" value="Isochorismatase-like_dom"/>
</dbReference>
<dbReference type="PANTHER" id="PTHR43559">
    <property type="entry name" value="HYDROLASE YCAC-RELATED"/>
    <property type="match status" value="1"/>
</dbReference>
<dbReference type="SUPFAM" id="SSF52499">
    <property type="entry name" value="Isochorismatase-like hydrolases"/>
    <property type="match status" value="1"/>
</dbReference>
<dbReference type="CDD" id="cd01012">
    <property type="entry name" value="YcaC_related"/>
    <property type="match status" value="1"/>
</dbReference>
<proteinExistence type="predicted"/>
<dbReference type="EMBL" id="JAXOJX010000004">
    <property type="protein sequence ID" value="MDZ5455921.1"/>
    <property type="molecule type" value="Genomic_DNA"/>
</dbReference>
<name>A0ABU5I9Z2_9BURK</name>
<protein>
    <submittedName>
        <fullName evidence="2">Hydrolase</fullName>
    </submittedName>
</protein>
<evidence type="ECO:0000313" key="2">
    <source>
        <dbReference type="EMBL" id="MDZ5455921.1"/>
    </source>
</evidence>
<feature type="domain" description="Isochorismatase-like" evidence="1">
    <location>
        <begin position="20"/>
        <end position="170"/>
    </location>
</feature>
<dbReference type="InterPro" id="IPR053152">
    <property type="entry name" value="Hydrolase_YcaC-like"/>
</dbReference>
<organism evidence="2 3">
    <name type="scientific">Azohydromonas lata</name>
    <dbReference type="NCBI Taxonomy" id="45677"/>
    <lineage>
        <taxon>Bacteria</taxon>
        <taxon>Pseudomonadati</taxon>
        <taxon>Pseudomonadota</taxon>
        <taxon>Betaproteobacteria</taxon>
        <taxon>Burkholderiales</taxon>
        <taxon>Sphaerotilaceae</taxon>
        <taxon>Azohydromonas</taxon>
    </lineage>
</organism>
<gene>
    <name evidence="2" type="ORF">SM757_04995</name>
</gene>
<comment type="caution">
    <text evidence="2">The sequence shown here is derived from an EMBL/GenBank/DDBJ whole genome shotgun (WGS) entry which is preliminary data.</text>
</comment>
<dbReference type="RefSeq" id="WP_322464603.1">
    <property type="nucleotide sequence ID" value="NZ_JAXOJX010000004.1"/>
</dbReference>
<sequence length="217" mass="23530">MPLNAQPTPGRQLLTPTDHALVMIDFQSQMSFATHSIDAVTLRNNAALVARAAAGFKVPTILTTVAEKSFSGPMFEEITSAFPGQEMLDRTSMNTWEDAKVIDVINAIGKTRLVFSGLWTSVCIVGPTLSALEQGFEVYVIADACGDVSAEAHQRAMERMVQAGARPMTSLQYLLELQRDWARGETYDMTTGIAKQFGGAYGLGINYAKTMFGAHEG</sequence>
<keyword evidence="2" id="KW-0378">Hydrolase</keyword>
<evidence type="ECO:0000313" key="3">
    <source>
        <dbReference type="Proteomes" id="UP001293718"/>
    </source>
</evidence>
<dbReference type="Gene3D" id="3.40.50.850">
    <property type="entry name" value="Isochorismatase-like"/>
    <property type="match status" value="1"/>
</dbReference>
<dbReference type="GO" id="GO:0016787">
    <property type="term" value="F:hydrolase activity"/>
    <property type="evidence" value="ECO:0007669"/>
    <property type="project" value="UniProtKB-KW"/>
</dbReference>
<dbReference type="InterPro" id="IPR036380">
    <property type="entry name" value="Isochorismatase-like_sf"/>
</dbReference>
<accession>A0ABU5I9Z2</accession>
<keyword evidence="3" id="KW-1185">Reference proteome</keyword>
<dbReference type="PANTHER" id="PTHR43559:SF1">
    <property type="entry name" value="HYDROLASE"/>
    <property type="match status" value="1"/>
</dbReference>
<dbReference type="Proteomes" id="UP001293718">
    <property type="component" value="Unassembled WGS sequence"/>
</dbReference>
<evidence type="ECO:0000259" key="1">
    <source>
        <dbReference type="Pfam" id="PF00857"/>
    </source>
</evidence>